<accession>A0A2T3A9Z9</accession>
<evidence type="ECO:0000256" key="1">
    <source>
        <dbReference type="SAM" id="MobiDB-lite"/>
    </source>
</evidence>
<dbReference type="InterPro" id="IPR028000">
    <property type="entry name" value="Pma1"/>
</dbReference>
<keyword evidence="5" id="KW-1185">Reference proteome</keyword>
<evidence type="ECO:0000313" key="5">
    <source>
        <dbReference type="Proteomes" id="UP000241462"/>
    </source>
</evidence>
<evidence type="ECO:0000256" key="2">
    <source>
        <dbReference type="SAM" id="Phobius"/>
    </source>
</evidence>
<keyword evidence="2" id="KW-0472">Membrane</keyword>
<keyword evidence="2" id="KW-0812">Transmembrane</keyword>
<reference evidence="4 5" key="1">
    <citation type="journal article" date="2018" name="Mycol. Prog.">
        <title>Coniella lustricola, a new species from submerged detritus.</title>
        <authorList>
            <person name="Raudabaugh D.B."/>
            <person name="Iturriaga T."/>
            <person name="Carver A."/>
            <person name="Mondo S."/>
            <person name="Pangilinan J."/>
            <person name="Lipzen A."/>
            <person name="He G."/>
            <person name="Amirebrahimi M."/>
            <person name="Grigoriev I.V."/>
            <person name="Miller A.N."/>
        </authorList>
    </citation>
    <scope>NUCLEOTIDE SEQUENCE [LARGE SCALE GENOMIC DNA]</scope>
    <source>
        <strain evidence="4 5">B22-T-1</strain>
    </source>
</reference>
<name>A0A2T3A9Z9_9PEZI</name>
<feature type="region of interest" description="Disordered" evidence="1">
    <location>
        <begin position="351"/>
        <end position="402"/>
    </location>
</feature>
<feature type="compositionally biased region" description="Polar residues" evidence="1">
    <location>
        <begin position="372"/>
        <end position="387"/>
    </location>
</feature>
<keyword evidence="2" id="KW-1133">Transmembrane helix</keyword>
<dbReference type="InParanoid" id="A0A2T3A9Z9"/>
<sequence length="402" mass="43534">MVVLSKLLTAATILTSTLIQAIPAPKITPALDSRAEATDAWVSVDKTGQPTTVTPVVTVSEGSPTTISAIPTVLTATVLTRTAYGELTTSSGTAAAQPTASNKKGQGAFLVCSNADGDYAPFCEPAKNSSLYTGTTYFVTWDSSVLNSTEVTIKGTYLNSTTGEAGDDAFTSDPIRNTWSYYAWTPGNGYLSKGNGKAVNVTLTINALDADGETVTTTYPGPTVLVTKRPTYHQAAPSLPTGAALYIGLPVVFGFCLIMICGVCMWNRHTRRIDVATLVSRSRRGYRGAKDRAKRMTTSGRKQRRLQHNIRLLDNVPENQMYRDEPRKLNNNTSLRGDYDYDADARDIKMGSGGGVRAHVRRDSDGLGSLAGTPTSEHFPRQQQQGGNAFREEMERQRRERE</sequence>
<evidence type="ECO:0000256" key="3">
    <source>
        <dbReference type="SAM" id="SignalP"/>
    </source>
</evidence>
<feature type="compositionally biased region" description="Basic and acidic residues" evidence="1">
    <location>
        <begin position="390"/>
        <end position="402"/>
    </location>
</feature>
<dbReference type="OrthoDB" id="4084551at2759"/>
<dbReference type="AlphaFoldDB" id="A0A2T3A9Z9"/>
<feature type="chain" id="PRO_5015419886" evidence="3">
    <location>
        <begin position="22"/>
        <end position="402"/>
    </location>
</feature>
<proteinExistence type="predicted"/>
<evidence type="ECO:0000313" key="4">
    <source>
        <dbReference type="EMBL" id="PSR88477.1"/>
    </source>
</evidence>
<feature type="signal peptide" evidence="3">
    <location>
        <begin position="1"/>
        <end position="21"/>
    </location>
</feature>
<dbReference type="Pfam" id="PF14610">
    <property type="entry name" value="Psg1"/>
    <property type="match status" value="1"/>
</dbReference>
<feature type="transmembrane region" description="Helical" evidence="2">
    <location>
        <begin position="243"/>
        <end position="266"/>
    </location>
</feature>
<keyword evidence="3" id="KW-0732">Signal</keyword>
<organism evidence="4 5">
    <name type="scientific">Coniella lustricola</name>
    <dbReference type="NCBI Taxonomy" id="2025994"/>
    <lineage>
        <taxon>Eukaryota</taxon>
        <taxon>Fungi</taxon>
        <taxon>Dikarya</taxon>
        <taxon>Ascomycota</taxon>
        <taxon>Pezizomycotina</taxon>
        <taxon>Sordariomycetes</taxon>
        <taxon>Sordariomycetidae</taxon>
        <taxon>Diaporthales</taxon>
        <taxon>Schizoparmaceae</taxon>
        <taxon>Coniella</taxon>
    </lineage>
</organism>
<gene>
    <name evidence="4" type="ORF">BD289DRAFT_432125</name>
</gene>
<dbReference type="EMBL" id="KZ678428">
    <property type="protein sequence ID" value="PSR88477.1"/>
    <property type="molecule type" value="Genomic_DNA"/>
</dbReference>
<protein>
    <submittedName>
        <fullName evidence="4">Uncharacterized protein</fullName>
    </submittedName>
</protein>
<dbReference type="Proteomes" id="UP000241462">
    <property type="component" value="Unassembled WGS sequence"/>
</dbReference>